<dbReference type="InterPro" id="IPR045455">
    <property type="entry name" value="NrS-1_pol-like_helicase"/>
</dbReference>
<organism evidence="6 7">
    <name type="scientific">Stutzerimonas stutzeri</name>
    <name type="common">Pseudomonas stutzeri</name>
    <dbReference type="NCBI Taxonomy" id="316"/>
    <lineage>
        <taxon>Bacteria</taxon>
        <taxon>Pseudomonadati</taxon>
        <taxon>Pseudomonadota</taxon>
        <taxon>Gammaproteobacteria</taxon>
        <taxon>Pseudomonadales</taxon>
        <taxon>Pseudomonadaceae</taxon>
        <taxon>Stutzerimonas</taxon>
    </lineage>
</organism>
<feature type="compositionally biased region" description="Low complexity" evidence="2">
    <location>
        <begin position="384"/>
        <end position="396"/>
    </location>
</feature>
<gene>
    <name evidence="6" type="ORF">UIB01_15680</name>
</gene>
<dbReference type="Pfam" id="PF08707">
    <property type="entry name" value="PriCT_2"/>
    <property type="match status" value="1"/>
</dbReference>
<feature type="domain" description="NrS-1 polymerase-like helicase" evidence="5">
    <location>
        <begin position="611"/>
        <end position="719"/>
    </location>
</feature>
<dbReference type="PATRIC" id="fig|316.97.peg.3135"/>
<dbReference type="EMBL" id="CP007509">
    <property type="protein sequence ID" value="AHY43838.1"/>
    <property type="molecule type" value="Genomic_DNA"/>
</dbReference>
<protein>
    <submittedName>
        <fullName evidence="6">DNA primase</fullName>
    </submittedName>
</protein>
<evidence type="ECO:0000256" key="1">
    <source>
        <dbReference type="SAM" id="Coils"/>
    </source>
</evidence>
<feature type="domain" description="Primase C-terminal 2" evidence="3">
    <location>
        <begin position="18"/>
        <end position="87"/>
    </location>
</feature>
<name>A0A023WUM9_STUST</name>
<feature type="region of interest" description="Disordered" evidence="2">
    <location>
        <begin position="312"/>
        <end position="331"/>
    </location>
</feature>
<dbReference type="Proteomes" id="UP000025238">
    <property type="component" value="Chromosome"/>
</dbReference>
<dbReference type="AlphaFoldDB" id="A0A023WUM9"/>
<dbReference type="KEGG" id="pstu:UIB01_15680"/>
<evidence type="ECO:0000313" key="6">
    <source>
        <dbReference type="EMBL" id="AHY43838.1"/>
    </source>
</evidence>
<accession>A0A023WUM9</accession>
<dbReference type="Pfam" id="PF13362">
    <property type="entry name" value="Toprim_3"/>
    <property type="match status" value="1"/>
</dbReference>
<evidence type="ECO:0000259" key="3">
    <source>
        <dbReference type="Pfam" id="PF08707"/>
    </source>
</evidence>
<feature type="domain" description="Toprim" evidence="4">
    <location>
        <begin position="268"/>
        <end position="363"/>
    </location>
</feature>
<reference evidence="6 7" key="1">
    <citation type="submission" date="2014-03" db="EMBL/GenBank/DDBJ databases">
        <title>Complete genome sequence of Pseudomonas stutzeri 19SMN4.</title>
        <authorList>
            <person name="Brunet-Galmes I."/>
            <person name="Nogales B."/>
            <person name="Busquets A."/>
            <person name="Pena A."/>
            <person name="Gomila M."/>
            <person name="Garcia-Valdes E."/>
            <person name="Lalucat J."/>
            <person name="Bennasar A."/>
            <person name="Bosch R."/>
        </authorList>
    </citation>
    <scope>NUCLEOTIDE SEQUENCE [LARGE SCALE GENOMIC DNA]</scope>
    <source>
        <strain evidence="6 7">19SMN4</strain>
    </source>
</reference>
<dbReference type="GO" id="GO:0016817">
    <property type="term" value="F:hydrolase activity, acting on acid anhydrides"/>
    <property type="evidence" value="ECO:0007669"/>
    <property type="project" value="InterPro"/>
</dbReference>
<dbReference type="InterPro" id="IPR006171">
    <property type="entry name" value="TOPRIM_dom"/>
</dbReference>
<proteinExistence type="predicted"/>
<sequence length="906" mass="99990">MRGCGVVERVPLTLADLTELLQYIPADDRDTWLQVGMGIKAEFASAGFDAWDTWSATGAGYKAGDAKTVWRSFRKAGTGMGTVIKLAKDNGWRPRREPMTAEEKRRLNAEAEERRAMRQAEIEADEARASVMREAVASACELIWTKHCKPQGESPYLERKQVGAFGVGYFHYTVVLSVDDERQRCDVWVGSETREFFANLPKPRPDSISFLMFKKGSIAIPLRDAAGKLWSLQAINEQGTKLFPKYGRKAGCRHVLGDLDGAAVIGEAEGYATAASVHMAKGWPVAMALDSGNMPAVARDLAAQYPEALLVVTGDDDPTKPGNPGRKKAEAAAGEVGGIAAFPMLPAEGELGQDWNDVHVAWGLEAVAQQLDAAVAAGKPSPAPSADEAAAPAGSSDNGGQGAGFTPEQVLRRFALVEGTTQVWDQDKKAAMKKTAFEALVGKPLAKTWLDDTNKKLIGADAVREIEQARRMAGKKAGALGMPPTERYVYIDGTKDVWDREKKRRIPEGAVKMALGDAYALWLNSAERRTVDVDHIVFDPTMTKDPATYINTFEGLPLEPVRDDAACENLRWLISFLCNHDGKALDWLTKWLAFPLQHPGAKLDTAVLMHSVMEGSGKSLFFADTMGALYGQYAATVGQTQLESNFNAWQSRKLWAVFEEVVSRDQRYNQVGKIKHLITGKTVRMESKFINGWEEANHMNAVFLSNEILPWPISDSDRRLLVMWPQETLPPERQQAIGRELANGGVAALYAWLLAVDLGDFNERTRPPHTDARQRLVALSRAGWQTFLHQWRTQELGRGLWGGCLSSDLYSLFLEWCQRNREHAMSQTKFSLFISSEVEKTARPIPWTDGNSRRFGAFFIPDDPNSSLPPSLTSAALGQLVKDWRAKAREAGWDVDGWDHVKGKAA</sequence>
<evidence type="ECO:0000256" key="2">
    <source>
        <dbReference type="SAM" id="MobiDB-lite"/>
    </source>
</evidence>
<evidence type="ECO:0000259" key="5">
    <source>
        <dbReference type="Pfam" id="PF19263"/>
    </source>
</evidence>
<feature type="region of interest" description="Disordered" evidence="2">
    <location>
        <begin position="375"/>
        <end position="405"/>
    </location>
</feature>
<evidence type="ECO:0000259" key="4">
    <source>
        <dbReference type="Pfam" id="PF13362"/>
    </source>
</evidence>
<dbReference type="InterPro" id="IPR014819">
    <property type="entry name" value="PriCT_2"/>
</dbReference>
<dbReference type="Pfam" id="PF19263">
    <property type="entry name" value="DUF5906"/>
    <property type="match status" value="1"/>
</dbReference>
<evidence type="ECO:0000313" key="7">
    <source>
        <dbReference type="Proteomes" id="UP000025238"/>
    </source>
</evidence>
<feature type="coiled-coil region" evidence="1">
    <location>
        <begin position="101"/>
        <end position="130"/>
    </location>
</feature>
<keyword evidence="1" id="KW-0175">Coiled coil</keyword>